<keyword evidence="2" id="KW-1185">Reference proteome</keyword>
<organism evidence="1 2">
    <name type="scientific">Dicentrarchus labrax</name>
    <name type="common">European seabass</name>
    <name type="synonym">Morone labrax</name>
    <dbReference type="NCBI Taxonomy" id="13489"/>
    <lineage>
        <taxon>Eukaryota</taxon>
        <taxon>Metazoa</taxon>
        <taxon>Chordata</taxon>
        <taxon>Craniata</taxon>
        <taxon>Vertebrata</taxon>
        <taxon>Euteleostomi</taxon>
        <taxon>Actinopterygii</taxon>
        <taxon>Neopterygii</taxon>
        <taxon>Teleostei</taxon>
        <taxon>Neoteleostei</taxon>
        <taxon>Acanthomorphata</taxon>
        <taxon>Eupercaria</taxon>
        <taxon>Moronidae</taxon>
        <taxon>Dicentrarchus</taxon>
    </lineage>
</organism>
<name>A0A8C4F6M7_DICLA</name>
<sequence>MNTENVVWEKAIMNNHTVQASGGGLMVSGPFNWYTVGLLMATELCLYARAHLDIASSFSHSLQSYTPKGMMGTLGKIMLPAMVTELPKNAWFKTHSGEITLRTWTPKSPDIALFWIH</sequence>
<dbReference type="Proteomes" id="UP000694389">
    <property type="component" value="Unassembled WGS sequence"/>
</dbReference>
<proteinExistence type="predicted"/>
<dbReference type="AlphaFoldDB" id="A0A8C4F6M7"/>
<dbReference type="GeneTree" id="ENSGT01000000220704"/>
<evidence type="ECO:0000313" key="1">
    <source>
        <dbReference type="Ensembl" id="ENSDLAP00005026920.1"/>
    </source>
</evidence>
<protein>
    <submittedName>
        <fullName evidence="1">Uncharacterized protein</fullName>
    </submittedName>
</protein>
<reference evidence="1" key="2">
    <citation type="submission" date="2025-09" db="UniProtKB">
        <authorList>
            <consortium name="Ensembl"/>
        </authorList>
    </citation>
    <scope>IDENTIFICATION</scope>
</reference>
<accession>A0A8C4F6M7</accession>
<reference evidence="1" key="1">
    <citation type="submission" date="2025-08" db="UniProtKB">
        <authorList>
            <consortium name="Ensembl"/>
        </authorList>
    </citation>
    <scope>IDENTIFICATION</scope>
</reference>
<dbReference type="Ensembl" id="ENSDLAT00005028727.2">
    <property type="protein sequence ID" value="ENSDLAP00005026920.1"/>
    <property type="gene ID" value="ENSDLAG00005012130.2"/>
</dbReference>
<evidence type="ECO:0000313" key="2">
    <source>
        <dbReference type="Proteomes" id="UP000694389"/>
    </source>
</evidence>